<accession>A0A2U2N7E3</accession>
<dbReference type="RefSeq" id="WP_109675784.1">
    <property type="nucleotide sequence ID" value="NZ_CP086615.1"/>
</dbReference>
<protein>
    <recommendedName>
        <fullName evidence="4">PA2779 family protein</fullName>
    </recommendedName>
</protein>
<dbReference type="Pfam" id="PF20332">
    <property type="entry name" value="DUF6627"/>
    <property type="match status" value="1"/>
</dbReference>
<keyword evidence="1" id="KW-1133">Transmembrane helix</keyword>
<name>A0A2U2N7E3_9GAMM</name>
<evidence type="ECO:0000313" key="3">
    <source>
        <dbReference type="Proteomes" id="UP000245474"/>
    </source>
</evidence>
<evidence type="ECO:0000256" key="1">
    <source>
        <dbReference type="SAM" id="Phobius"/>
    </source>
</evidence>
<evidence type="ECO:0000313" key="2">
    <source>
        <dbReference type="EMBL" id="PWG65095.1"/>
    </source>
</evidence>
<dbReference type="PIRSF" id="PIRSF029543">
    <property type="entry name" value="UCP029543"/>
    <property type="match status" value="1"/>
</dbReference>
<dbReference type="NCBIfam" id="NF033919">
    <property type="entry name" value="PA2779_fam"/>
    <property type="match status" value="1"/>
</dbReference>
<organism evidence="2 3">
    <name type="scientific">Sediminicurvatus halobius</name>
    <dbReference type="NCBI Taxonomy" id="2182432"/>
    <lineage>
        <taxon>Bacteria</taxon>
        <taxon>Pseudomonadati</taxon>
        <taxon>Pseudomonadota</taxon>
        <taxon>Gammaproteobacteria</taxon>
        <taxon>Chromatiales</taxon>
        <taxon>Ectothiorhodospiraceae</taxon>
        <taxon>Sediminicurvatus</taxon>
    </lineage>
</organism>
<evidence type="ECO:0008006" key="4">
    <source>
        <dbReference type="Google" id="ProtNLM"/>
    </source>
</evidence>
<dbReference type="InterPro" id="IPR016924">
    <property type="entry name" value="UCP029543"/>
</dbReference>
<keyword evidence="1" id="KW-0812">Transmembrane</keyword>
<keyword evidence="1" id="KW-0472">Membrane</keyword>
<dbReference type="InterPro" id="IPR046735">
    <property type="entry name" value="PA2779-like"/>
</dbReference>
<sequence>MTQLPQATRWIAVLLAMALISVSLALPAAQASMIDTATLAEAQSATEARERIHSLLERDDVRDQLVGLGVDPAMAEERVAALSDAEARQMAARMEELPAGSSSVIGAAVLIFLVLLLTDILGFTDVFPFVTSTAR</sequence>
<comment type="caution">
    <text evidence="2">The sequence shown here is derived from an EMBL/GenBank/DDBJ whole genome shotgun (WGS) entry which is preliminary data.</text>
</comment>
<gene>
    <name evidence="2" type="ORF">DEM34_02100</name>
</gene>
<dbReference type="OrthoDB" id="6401969at2"/>
<reference evidence="2 3" key="1">
    <citation type="submission" date="2018-05" db="EMBL/GenBank/DDBJ databases">
        <title>Spiribacter halobius sp. nov., a moderately halophilic bacterium isolated from marine solar saltern.</title>
        <authorList>
            <person name="Zheng W.-S."/>
            <person name="Lu D.-C."/>
            <person name="Du Z.-J."/>
        </authorList>
    </citation>
    <scope>NUCLEOTIDE SEQUENCE [LARGE SCALE GENOMIC DNA]</scope>
    <source>
        <strain evidence="2 3">E85</strain>
    </source>
</reference>
<proteinExistence type="predicted"/>
<dbReference type="AlphaFoldDB" id="A0A2U2N7E3"/>
<feature type="transmembrane region" description="Helical" evidence="1">
    <location>
        <begin position="104"/>
        <end position="130"/>
    </location>
</feature>
<dbReference type="Proteomes" id="UP000245474">
    <property type="component" value="Unassembled WGS sequence"/>
</dbReference>
<dbReference type="EMBL" id="QFFI01000003">
    <property type="protein sequence ID" value="PWG65095.1"/>
    <property type="molecule type" value="Genomic_DNA"/>
</dbReference>
<keyword evidence="3" id="KW-1185">Reference proteome</keyword>